<sequence length="315" mass="35484">MPVDTTNDLILITCASGKQGTDLLPYLTKTFRRLRLHCNSTISAQRLSSHYPTAEIIQADLSDPSMAPSLLKDVTAVYLVAPPLRADEFSTITHFITSAATQRRTTGRLQHLIYSSVLHPTLSAMLHHDAKRRIEEFLLETGTPHKADPAPLPYTIVQPSHVMEMFPIADMVKADRPVCKVPYDPDTRFSWTSTRDLGEVVARLVREREGHFYATYQLVSSGVGSYRDACKAVGRVLGREVRIERVEVGVVAGGMAQGRGDVEERGKRMLEYYDVRGLVGSRNVMRWLLGREPLSYEKWAEMRVQEIREEMARLG</sequence>
<evidence type="ECO:0000313" key="4">
    <source>
        <dbReference type="EMBL" id="TKX21962.1"/>
    </source>
</evidence>
<dbReference type="Proteomes" id="UP000308133">
    <property type="component" value="Unassembled WGS sequence"/>
</dbReference>
<dbReference type="SUPFAM" id="SSF51735">
    <property type="entry name" value="NAD(P)-binding Rossmann-fold domains"/>
    <property type="match status" value="1"/>
</dbReference>
<evidence type="ECO:0000259" key="3">
    <source>
        <dbReference type="Pfam" id="PF05368"/>
    </source>
</evidence>
<organism evidence="4 5">
    <name type="scientific">Elsinoe australis</name>
    <dbReference type="NCBI Taxonomy" id="40998"/>
    <lineage>
        <taxon>Eukaryota</taxon>
        <taxon>Fungi</taxon>
        <taxon>Dikarya</taxon>
        <taxon>Ascomycota</taxon>
        <taxon>Pezizomycotina</taxon>
        <taxon>Dothideomycetes</taxon>
        <taxon>Dothideomycetidae</taxon>
        <taxon>Myriangiales</taxon>
        <taxon>Elsinoaceae</taxon>
        <taxon>Elsinoe</taxon>
    </lineage>
</organism>
<evidence type="ECO:0000256" key="2">
    <source>
        <dbReference type="ARBA" id="ARBA00022857"/>
    </source>
</evidence>
<dbReference type="InterPro" id="IPR051164">
    <property type="entry name" value="NmrA-like_oxidored"/>
</dbReference>
<proteinExistence type="inferred from homology"/>
<accession>A0A4V6YAU0</accession>
<reference evidence="4 5" key="1">
    <citation type="submission" date="2018-02" db="EMBL/GenBank/DDBJ databases">
        <title>Draft genome sequences of Elsinoe sp., causing black scab on jojoba.</title>
        <authorList>
            <person name="Stodart B."/>
            <person name="Jeffress S."/>
            <person name="Ash G."/>
            <person name="Arun Chinnappa K."/>
        </authorList>
    </citation>
    <scope>NUCLEOTIDE SEQUENCE [LARGE SCALE GENOMIC DNA]</scope>
    <source>
        <strain evidence="4 5">Hillstone_2</strain>
    </source>
</reference>
<protein>
    <recommendedName>
        <fullName evidence="3">NmrA-like domain-containing protein</fullName>
    </recommendedName>
</protein>
<evidence type="ECO:0000256" key="1">
    <source>
        <dbReference type="ARBA" id="ARBA00006328"/>
    </source>
</evidence>
<feature type="domain" description="NmrA-like" evidence="3">
    <location>
        <begin position="7"/>
        <end position="250"/>
    </location>
</feature>
<gene>
    <name evidence="4" type="ORF">C1H76_5855</name>
</gene>
<dbReference type="InterPro" id="IPR008030">
    <property type="entry name" value="NmrA-like"/>
</dbReference>
<comment type="similarity">
    <text evidence="1">Belongs to the NmrA-type oxidoreductase family.</text>
</comment>
<dbReference type="Pfam" id="PF05368">
    <property type="entry name" value="NmrA"/>
    <property type="match status" value="1"/>
</dbReference>
<dbReference type="InterPro" id="IPR036291">
    <property type="entry name" value="NAD(P)-bd_dom_sf"/>
</dbReference>
<dbReference type="PANTHER" id="PTHR42748:SF7">
    <property type="entry name" value="NMRA LIKE REDOX SENSOR 1-RELATED"/>
    <property type="match status" value="1"/>
</dbReference>
<evidence type="ECO:0000313" key="5">
    <source>
        <dbReference type="Proteomes" id="UP000308133"/>
    </source>
</evidence>
<dbReference type="AlphaFoldDB" id="A0A4V6YAU0"/>
<dbReference type="Gene3D" id="3.40.50.720">
    <property type="entry name" value="NAD(P)-binding Rossmann-like Domain"/>
    <property type="match status" value="1"/>
</dbReference>
<keyword evidence="2" id="KW-0521">NADP</keyword>
<dbReference type="PANTHER" id="PTHR42748">
    <property type="entry name" value="NITROGEN METABOLITE REPRESSION PROTEIN NMRA FAMILY MEMBER"/>
    <property type="match status" value="1"/>
</dbReference>
<comment type="caution">
    <text evidence="4">The sequence shown here is derived from an EMBL/GenBank/DDBJ whole genome shotgun (WGS) entry which is preliminary data.</text>
</comment>
<name>A0A4V6YAU0_9PEZI</name>
<dbReference type="EMBL" id="PTQR01000075">
    <property type="protein sequence ID" value="TKX21962.1"/>
    <property type="molecule type" value="Genomic_DNA"/>
</dbReference>